<proteinExistence type="predicted"/>
<dbReference type="CDD" id="cd01647">
    <property type="entry name" value="RT_LTR"/>
    <property type="match status" value="1"/>
</dbReference>
<dbReference type="SUPFAM" id="SSF56672">
    <property type="entry name" value="DNA/RNA polymerases"/>
    <property type="match status" value="1"/>
</dbReference>
<dbReference type="Pfam" id="PF00078">
    <property type="entry name" value="RVT_1"/>
    <property type="match status" value="1"/>
</dbReference>
<dbReference type="PANTHER" id="PTHR37984:SF13">
    <property type="entry name" value="RIBONUCLEASE H"/>
    <property type="match status" value="1"/>
</dbReference>
<feature type="region of interest" description="Disordered" evidence="1">
    <location>
        <begin position="484"/>
        <end position="550"/>
    </location>
</feature>
<feature type="compositionally biased region" description="Polar residues" evidence="1">
    <location>
        <begin position="528"/>
        <end position="542"/>
    </location>
</feature>
<evidence type="ECO:0000256" key="1">
    <source>
        <dbReference type="SAM" id="MobiDB-lite"/>
    </source>
</evidence>
<dbReference type="InterPro" id="IPR050951">
    <property type="entry name" value="Retrovirus_Pol_polyprotein"/>
</dbReference>
<feature type="compositionally biased region" description="Basic and acidic residues" evidence="1">
    <location>
        <begin position="484"/>
        <end position="494"/>
    </location>
</feature>
<reference evidence="3" key="1">
    <citation type="submission" date="2017-05" db="UniProtKB">
        <authorList>
            <consortium name="EnsemblMetazoa"/>
        </authorList>
    </citation>
    <scope>IDENTIFICATION</scope>
</reference>
<dbReference type="OrthoDB" id="7758825at2759"/>
<accession>A0A1X7VI89</accession>
<evidence type="ECO:0000313" key="3">
    <source>
        <dbReference type="EnsemblMetazoa" id="Aqu2.1.40061_001"/>
    </source>
</evidence>
<dbReference type="PROSITE" id="PS50878">
    <property type="entry name" value="RT_POL"/>
    <property type="match status" value="1"/>
</dbReference>
<dbReference type="PANTHER" id="PTHR37984">
    <property type="entry name" value="PROTEIN CBG26694"/>
    <property type="match status" value="1"/>
</dbReference>
<dbReference type="InterPro" id="IPR000477">
    <property type="entry name" value="RT_dom"/>
</dbReference>
<evidence type="ECO:0000259" key="2">
    <source>
        <dbReference type="PROSITE" id="PS50878"/>
    </source>
</evidence>
<dbReference type="InParanoid" id="A0A1X7VI89"/>
<protein>
    <recommendedName>
        <fullName evidence="2">Reverse transcriptase domain-containing protein</fullName>
    </recommendedName>
</protein>
<feature type="compositionally biased region" description="Polar residues" evidence="1">
    <location>
        <begin position="495"/>
        <end position="510"/>
    </location>
</feature>
<dbReference type="Gene3D" id="3.30.70.270">
    <property type="match status" value="1"/>
</dbReference>
<dbReference type="AlphaFoldDB" id="A0A1X7VI89"/>
<dbReference type="eggNOG" id="KOG0017">
    <property type="taxonomic scope" value="Eukaryota"/>
</dbReference>
<dbReference type="InterPro" id="IPR043128">
    <property type="entry name" value="Rev_trsase/Diguanyl_cyclase"/>
</dbReference>
<feature type="domain" description="Reverse transcriptase" evidence="2">
    <location>
        <begin position="109"/>
        <end position="293"/>
    </location>
</feature>
<dbReference type="Gene3D" id="3.10.10.10">
    <property type="entry name" value="HIV Type 1 Reverse Transcriptase, subunit A, domain 1"/>
    <property type="match status" value="1"/>
</dbReference>
<sequence length="561" mass="63634">MQAQVQYENQNATVPLFVIEGRRPSLIGRDWMMKIQFNWNTVKQTSTQGRLEALFERYSSIFSNKLDTMKNYTATLELEQSAKPKFYRPRPVPFAIKNNIELELDSLEAAGILKKVTHSKWASPIVAVPKKEGKIRECGDYKVTINPVLNVNKYPLPRSKDLFATLSGGQRFSKIDLSQAYQQLNLDQESRELLTINTHKGLYQYTRLLFGVASAPAIFQQAMDTILSGVPGTVCYIHDILVTGRDTEEHLSNLEEVFRRLANEGVTVKNSQIESLPVTARQIARATSKDVVLLQVAEFTMKGWPKTVPQELKPYYNRRHELSMQGGCLLWGMRVIVPPSYQKLILEELHSDHPGNRSPQHCLASFLLNYRTTAHAVTGVPPAELFLKRCLKTRLDLVKPDVATAVANQQSSQKKHHDRHSRKREFSAGDLVMVKVFKDNHFHWVPGTVIECYGLVSFLVQVNGGGSLRRCHIDQIRRREEVQENVTRTEDKGAESTTKGKVANGKQNNMEESEEARVESELKIIPSSGATCNDENNSTTNDDMVGRRYPTRVCRPSDKYF</sequence>
<dbReference type="InterPro" id="IPR043502">
    <property type="entry name" value="DNA/RNA_pol_sf"/>
</dbReference>
<name>A0A1X7VI89_AMPQE</name>
<dbReference type="EnsemblMetazoa" id="Aqu2.1.40061_001">
    <property type="protein sequence ID" value="Aqu2.1.40061_001"/>
    <property type="gene ID" value="Aqu2.1.40061"/>
</dbReference>
<organism evidence="3">
    <name type="scientific">Amphimedon queenslandica</name>
    <name type="common">Sponge</name>
    <dbReference type="NCBI Taxonomy" id="400682"/>
    <lineage>
        <taxon>Eukaryota</taxon>
        <taxon>Metazoa</taxon>
        <taxon>Porifera</taxon>
        <taxon>Demospongiae</taxon>
        <taxon>Heteroscleromorpha</taxon>
        <taxon>Haplosclerida</taxon>
        <taxon>Niphatidae</taxon>
        <taxon>Amphimedon</taxon>
    </lineage>
</organism>